<dbReference type="EMBL" id="GBRH01223011">
    <property type="protein sequence ID" value="JAD74884.1"/>
    <property type="molecule type" value="Transcribed_RNA"/>
</dbReference>
<organism evidence="1">
    <name type="scientific">Arundo donax</name>
    <name type="common">Giant reed</name>
    <name type="synonym">Donax arundinaceus</name>
    <dbReference type="NCBI Taxonomy" id="35708"/>
    <lineage>
        <taxon>Eukaryota</taxon>
        <taxon>Viridiplantae</taxon>
        <taxon>Streptophyta</taxon>
        <taxon>Embryophyta</taxon>
        <taxon>Tracheophyta</taxon>
        <taxon>Spermatophyta</taxon>
        <taxon>Magnoliopsida</taxon>
        <taxon>Liliopsida</taxon>
        <taxon>Poales</taxon>
        <taxon>Poaceae</taxon>
        <taxon>PACMAD clade</taxon>
        <taxon>Arundinoideae</taxon>
        <taxon>Arundineae</taxon>
        <taxon>Arundo</taxon>
    </lineage>
</organism>
<name>A0A0A9VJE6_ARUDO</name>
<dbReference type="AlphaFoldDB" id="A0A0A9VJE6"/>
<protein>
    <submittedName>
        <fullName evidence="1">Uncharacterized protein</fullName>
    </submittedName>
</protein>
<reference evidence="1" key="2">
    <citation type="journal article" date="2015" name="Data Brief">
        <title>Shoot transcriptome of the giant reed, Arundo donax.</title>
        <authorList>
            <person name="Barrero R.A."/>
            <person name="Guerrero F.D."/>
            <person name="Moolhuijzen P."/>
            <person name="Goolsby J.A."/>
            <person name="Tidwell J."/>
            <person name="Bellgard S.E."/>
            <person name="Bellgard M.I."/>
        </authorList>
    </citation>
    <scope>NUCLEOTIDE SEQUENCE</scope>
    <source>
        <tissue evidence="1">Shoot tissue taken approximately 20 cm above the soil surface</tissue>
    </source>
</reference>
<accession>A0A0A9VJE6</accession>
<evidence type="ECO:0000313" key="1">
    <source>
        <dbReference type="EMBL" id="JAD74884.1"/>
    </source>
</evidence>
<reference evidence="1" key="1">
    <citation type="submission" date="2014-09" db="EMBL/GenBank/DDBJ databases">
        <authorList>
            <person name="Magalhaes I.L.F."/>
            <person name="Oliveira U."/>
            <person name="Santos F.R."/>
            <person name="Vidigal T.H.D.A."/>
            <person name="Brescovit A.D."/>
            <person name="Santos A.J."/>
        </authorList>
    </citation>
    <scope>NUCLEOTIDE SEQUENCE</scope>
    <source>
        <tissue evidence="1">Shoot tissue taken approximately 20 cm above the soil surface</tissue>
    </source>
</reference>
<proteinExistence type="predicted"/>
<sequence length="101" mass="11603">MQCTFAFFASALCTLQEHQTQEDRTLANLGRPYPRARLRSLGRLPVTARFTVSLPFSAQRFIAAGLKRFWRSARVIFFLLSPSPLDRPFLFSHGCLLPDHY</sequence>
<dbReference type="EMBL" id="GBRH01251657">
    <property type="protein sequence ID" value="JAD46238.1"/>
    <property type="molecule type" value="Transcribed_RNA"/>
</dbReference>